<gene>
    <name evidence="1" type="ORF">L195_g023618</name>
</gene>
<name>A0A2K3NBB9_TRIPR</name>
<organism evidence="1 2">
    <name type="scientific">Trifolium pratense</name>
    <name type="common">Red clover</name>
    <dbReference type="NCBI Taxonomy" id="57577"/>
    <lineage>
        <taxon>Eukaryota</taxon>
        <taxon>Viridiplantae</taxon>
        <taxon>Streptophyta</taxon>
        <taxon>Embryophyta</taxon>
        <taxon>Tracheophyta</taxon>
        <taxon>Spermatophyta</taxon>
        <taxon>Magnoliopsida</taxon>
        <taxon>eudicotyledons</taxon>
        <taxon>Gunneridae</taxon>
        <taxon>Pentapetalae</taxon>
        <taxon>rosids</taxon>
        <taxon>fabids</taxon>
        <taxon>Fabales</taxon>
        <taxon>Fabaceae</taxon>
        <taxon>Papilionoideae</taxon>
        <taxon>50 kb inversion clade</taxon>
        <taxon>NPAAA clade</taxon>
        <taxon>Hologalegina</taxon>
        <taxon>IRL clade</taxon>
        <taxon>Trifolieae</taxon>
        <taxon>Trifolium</taxon>
    </lineage>
</organism>
<dbReference type="EMBL" id="ASHM01018812">
    <property type="protein sequence ID" value="PNY00338.1"/>
    <property type="molecule type" value="Genomic_DNA"/>
</dbReference>
<sequence>MDPYVEEKFKVLEDAIGTQRADHQNLEGKVDALHDKFDELLALLGPKP</sequence>
<dbReference type="AlphaFoldDB" id="A0A2K3NBB9"/>
<protein>
    <submittedName>
        <fullName evidence="1">Uncharacterized protein</fullName>
    </submittedName>
</protein>
<proteinExistence type="predicted"/>
<comment type="caution">
    <text evidence="1">The sequence shown here is derived from an EMBL/GenBank/DDBJ whole genome shotgun (WGS) entry which is preliminary data.</text>
</comment>
<reference evidence="1 2" key="1">
    <citation type="journal article" date="2014" name="Am. J. Bot.">
        <title>Genome assembly and annotation for red clover (Trifolium pratense; Fabaceae).</title>
        <authorList>
            <person name="Istvanek J."/>
            <person name="Jaros M."/>
            <person name="Krenek A."/>
            <person name="Repkova J."/>
        </authorList>
    </citation>
    <scope>NUCLEOTIDE SEQUENCE [LARGE SCALE GENOMIC DNA]</scope>
    <source>
        <strain evidence="2">cv. Tatra</strain>
        <tissue evidence="1">Young leaves</tissue>
    </source>
</reference>
<evidence type="ECO:0000313" key="1">
    <source>
        <dbReference type="EMBL" id="PNY00338.1"/>
    </source>
</evidence>
<accession>A0A2K3NBB9</accession>
<evidence type="ECO:0000313" key="2">
    <source>
        <dbReference type="Proteomes" id="UP000236291"/>
    </source>
</evidence>
<dbReference type="Proteomes" id="UP000236291">
    <property type="component" value="Unassembled WGS sequence"/>
</dbReference>
<reference evidence="1 2" key="2">
    <citation type="journal article" date="2017" name="Front. Plant Sci.">
        <title>Gene Classification and Mining of Molecular Markers Useful in Red Clover (Trifolium pratense) Breeding.</title>
        <authorList>
            <person name="Istvanek J."/>
            <person name="Dluhosova J."/>
            <person name="Dluhos P."/>
            <person name="Patkova L."/>
            <person name="Nedelnik J."/>
            <person name="Repkova J."/>
        </authorList>
    </citation>
    <scope>NUCLEOTIDE SEQUENCE [LARGE SCALE GENOMIC DNA]</scope>
    <source>
        <strain evidence="2">cv. Tatra</strain>
        <tissue evidence="1">Young leaves</tissue>
    </source>
</reference>